<keyword evidence="2" id="KW-0378">Hydrolase</keyword>
<dbReference type="InterPro" id="IPR036514">
    <property type="entry name" value="SGNH_hydro_sf"/>
</dbReference>
<evidence type="ECO:0000313" key="2">
    <source>
        <dbReference type="EMBL" id="TVO72431.1"/>
    </source>
</evidence>
<dbReference type="Gene3D" id="3.40.50.1110">
    <property type="entry name" value="SGNH hydrolase"/>
    <property type="match status" value="1"/>
</dbReference>
<dbReference type="SUPFAM" id="SSF52266">
    <property type="entry name" value="SGNH hydrolase"/>
    <property type="match status" value="1"/>
</dbReference>
<dbReference type="GO" id="GO:0004622">
    <property type="term" value="F:phosphatidylcholine lysophospholipase activity"/>
    <property type="evidence" value="ECO:0007669"/>
    <property type="project" value="TreeGrafter"/>
</dbReference>
<dbReference type="Proteomes" id="UP000316649">
    <property type="component" value="Unassembled WGS sequence"/>
</dbReference>
<dbReference type="AlphaFoldDB" id="A0A557S4V2"/>
<gene>
    <name evidence="2" type="ORF">FHP88_12605</name>
</gene>
<comment type="caution">
    <text evidence="2">The sequence shown here is derived from an EMBL/GenBank/DDBJ whole genome shotgun (WGS) entry which is preliminary data.</text>
</comment>
<dbReference type="PANTHER" id="PTHR30383">
    <property type="entry name" value="THIOESTERASE 1/PROTEASE 1/LYSOPHOSPHOLIPASE L1"/>
    <property type="match status" value="1"/>
</dbReference>
<proteinExistence type="predicted"/>
<sequence length="232" mass="26515">MEAEGEIMTTAISPVTLVFMGDSITEGQYVHHSLRWTEMVAKQVRLDVSRRIDSDSLHFFNRGISGETTRQGLERFPRDVQVLQPDIITIQFGLNDCNCWDSDRGLPRVSEAGYRANLLEMIDRSKTFGAEHIILSTNHPTLRNHPLASKQTLEDRRKIYNEIIREVVNDSKVILCDIDQEFADVSKENLSEMLMPEPDVLHLSEKGHAKYAKAIYTPISRSIEYILNGVER</sequence>
<dbReference type="EMBL" id="VMNH01000016">
    <property type="protein sequence ID" value="TVO72431.1"/>
    <property type="molecule type" value="Genomic_DNA"/>
</dbReference>
<name>A0A557S4V2_9GAMM</name>
<feature type="domain" description="SGNH hydrolase-type esterase" evidence="1">
    <location>
        <begin position="19"/>
        <end position="209"/>
    </location>
</feature>
<accession>A0A557S4V2</accession>
<evidence type="ECO:0000313" key="3">
    <source>
        <dbReference type="Proteomes" id="UP000316649"/>
    </source>
</evidence>
<protein>
    <submittedName>
        <fullName evidence="2">SGNH/GDSL hydrolase family protein</fullName>
    </submittedName>
</protein>
<keyword evidence="3" id="KW-1185">Reference proteome</keyword>
<dbReference type="Pfam" id="PF13472">
    <property type="entry name" value="Lipase_GDSL_2"/>
    <property type="match status" value="1"/>
</dbReference>
<reference evidence="2 3" key="1">
    <citation type="submission" date="2019-07" db="EMBL/GenBank/DDBJ databases">
        <title>The pathways for chlorine oxyanion respiration interact through the shared metabolite chlorate.</title>
        <authorList>
            <person name="Barnum T.P."/>
            <person name="Cheng Y."/>
            <person name="Hill K.A."/>
            <person name="Lucas L.N."/>
            <person name="Carlson H.K."/>
            <person name="Coates J.D."/>
        </authorList>
    </citation>
    <scope>NUCLEOTIDE SEQUENCE [LARGE SCALE GENOMIC DNA]</scope>
    <source>
        <strain evidence="2 3">BK-1</strain>
    </source>
</reference>
<dbReference type="InterPro" id="IPR051532">
    <property type="entry name" value="Ester_Hydrolysis_Enzymes"/>
</dbReference>
<evidence type="ECO:0000259" key="1">
    <source>
        <dbReference type="Pfam" id="PF13472"/>
    </source>
</evidence>
<organism evidence="2 3">
    <name type="scientific">Sedimenticola selenatireducens</name>
    <dbReference type="NCBI Taxonomy" id="191960"/>
    <lineage>
        <taxon>Bacteria</taxon>
        <taxon>Pseudomonadati</taxon>
        <taxon>Pseudomonadota</taxon>
        <taxon>Gammaproteobacteria</taxon>
        <taxon>Chromatiales</taxon>
        <taxon>Sedimenticolaceae</taxon>
        <taxon>Sedimenticola</taxon>
    </lineage>
</organism>
<dbReference type="OrthoDB" id="5196031at2"/>
<dbReference type="PANTHER" id="PTHR30383:SF5">
    <property type="entry name" value="SGNH HYDROLASE-TYPE ESTERASE DOMAIN-CONTAINING PROTEIN"/>
    <property type="match status" value="1"/>
</dbReference>
<dbReference type="InterPro" id="IPR013830">
    <property type="entry name" value="SGNH_hydro"/>
</dbReference>